<organism evidence="1">
    <name type="scientific">Anguilla anguilla</name>
    <name type="common">European freshwater eel</name>
    <name type="synonym">Muraena anguilla</name>
    <dbReference type="NCBI Taxonomy" id="7936"/>
    <lineage>
        <taxon>Eukaryota</taxon>
        <taxon>Metazoa</taxon>
        <taxon>Chordata</taxon>
        <taxon>Craniata</taxon>
        <taxon>Vertebrata</taxon>
        <taxon>Euteleostomi</taxon>
        <taxon>Actinopterygii</taxon>
        <taxon>Neopterygii</taxon>
        <taxon>Teleostei</taxon>
        <taxon>Anguilliformes</taxon>
        <taxon>Anguillidae</taxon>
        <taxon>Anguilla</taxon>
    </lineage>
</organism>
<dbReference type="AlphaFoldDB" id="A0A0E9UJA8"/>
<dbReference type="EMBL" id="GBXM01042740">
    <property type="protein sequence ID" value="JAH65837.1"/>
    <property type="molecule type" value="Transcribed_RNA"/>
</dbReference>
<accession>A0A0E9UJA8</accession>
<sequence>MATFTEANLTAWIPASRAKLVLKFRFCPAETKRAPRQTSTPRVPEALATFRIVLRCLE</sequence>
<name>A0A0E9UJA8_ANGAN</name>
<reference evidence="1" key="2">
    <citation type="journal article" date="2015" name="Fish Shellfish Immunol.">
        <title>Early steps in the European eel (Anguilla anguilla)-Vibrio vulnificus interaction in the gills: Role of the RtxA13 toxin.</title>
        <authorList>
            <person name="Callol A."/>
            <person name="Pajuelo D."/>
            <person name="Ebbesson L."/>
            <person name="Teles M."/>
            <person name="MacKenzie S."/>
            <person name="Amaro C."/>
        </authorList>
    </citation>
    <scope>NUCLEOTIDE SEQUENCE</scope>
</reference>
<protein>
    <submittedName>
        <fullName evidence="1">Uncharacterized protein</fullName>
    </submittedName>
</protein>
<reference evidence="1" key="1">
    <citation type="submission" date="2014-11" db="EMBL/GenBank/DDBJ databases">
        <authorList>
            <person name="Amaro Gonzalez C."/>
        </authorList>
    </citation>
    <scope>NUCLEOTIDE SEQUENCE</scope>
</reference>
<evidence type="ECO:0000313" key="1">
    <source>
        <dbReference type="EMBL" id="JAH65837.1"/>
    </source>
</evidence>
<proteinExistence type="predicted"/>